<organism evidence="19 20">
    <name type="scientific">Betta splendens</name>
    <name type="common">Siamese fighting fish</name>
    <dbReference type="NCBI Taxonomy" id="158456"/>
    <lineage>
        <taxon>Eukaryota</taxon>
        <taxon>Metazoa</taxon>
        <taxon>Chordata</taxon>
        <taxon>Craniata</taxon>
        <taxon>Vertebrata</taxon>
        <taxon>Euteleostomi</taxon>
        <taxon>Actinopterygii</taxon>
        <taxon>Neopterygii</taxon>
        <taxon>Teleostei</taxon>
        <taxon>Neoteleostei</taxon>
        <taxon>Acanthomorphata</taxon>
        <taxon>Anabantaria</taxon>
        <taxon>Anabantiformes</taxon>
        <taxon>Anabantoidei</taxon>
        <taxon>Osphronemidae</taxon>
        <taxon>Betta</taxon>
    </lineage>
</organism>
<gene>
    <name evidence="20" type="primary">LOC114859124</name>
</gene>
<evidence type="ECO:0000256" key="16">
    <source>
        <dbReference type="SAM" id="Phobius"/>
    </source>
</evidence>
<feature type="compositionally biased region" description="Low complexity" evidence="15">
    <location>
        <begin position="850"/>
        <end position="870"/>
    </location>
</feature>
<dbReference type="GO" id="GO:0000902">
    <property type="term" value="P:cell morphogenesis"/>
    <property type="evidence" value="ECO:0007669"/>
    <property type="project" value="TreeGrafter"/>
</dbReference>
<evidence type="ECO:0000256" key="4">
    <source>
        <dbReference type="ARBA" id="ARBA00022490"/>
    </source>
</evidence>
<dbReference type="InterPro" id="IPR020894">
    <property type="entry name" value="Cadherin_CS"/>
</dbReference>
<keyword evidence="12 16" id="KW-0472">Membrane</keyword>
<dbReference type="FunFam" id="2.60.40.60:FF:000011">
    <property type="entry name" value="Cadherin 1"/>
    <property type="match status" value="1"/>
</dbReference>
<dbReference type="GO" id="GO:0016339">
    <property type="term" value="P:calcium-dependent cell-cell adhesion via plasma membrane cell adhesion molecules"/>
    <property type="evidence" value="ECO:0007669"/>
    <property type="project" value="TreeGrafter"/>
</dbReference>
<name>A0A6P7N0D5_BETSP</name>
<feature type="chain" id="PRO_5027709635" evidence="17">
    <location>
        <begin position="22"/>
        <end position="876"/>
    </location>
</feature>
<keyword evidence="5 16" id="KW-0812">Transmembrane</keyword>
<dbReference type="GO" id="GO:0005509">
    <property type="term" value="F:calcium ion binding"/>
    <property type="evidence" value="ECO:0007669"/>
    <property type="project" value="UniProtKB-UniRule"/>
</dbReference>
<dbReference type="AlphaFoldDB" id="A0A6P7N0D5"/>
<keyword evidence="4" id="KW-0963">Cytoplasm</keyword>
<dbReference type="GO" id="GO:0060027">
    <property type="term" value="P:convergent extension involved in gastrulation"/>
    <property type="evidence" value="ECO:0007669"/>
    <property type="project" value="UniProtKB-ARBA"/>
</dbReference>
<dbReference type="FunFam" id="2.60.40.60:FF:000095">
    <property type="entry name" value="Cadherin 13"/>
    <property type="match status" value="1"/>
</dbReference>
<comment type="subcellular location">
    <subcellularLocation>
        <location evidence="1">Cell membrane</location>
        <topology evidence="1">Single-pass type I membrane protein</topology>
    </subcellularLocation>
    <subcellularLocation>
        <location evidence="2">Cytoplasm</location>
    </subcellularLocation>
</comment>
<dbReference type="PRINTS" id="PR00205">
    <property type="entry name" value="CADHERIN"/>
</dbReference>
<evidence type="ECO:0000256" key="5">
    <source>
        <dbReference type="ARBA" id="ARBA00022692"/>
    </source>
</evidence>
<dbReference type="GeneID" id="114859124"/>
<dbReference type="PROSITE" id="PS50268">
    <property type="entry name" value="CADHERIN_2"/>
    <property type="match status" value="5"/>
</dbReference>
<evidence type="ECO:0000256" key="17">
    <source>
        <dbReference type="SAM" id="SignalP"/>
    </source>
</evidence>
<dbReference type="CDD" id="cd11304">
    <property type="entry name" value="Cadherin_repeat"/>
    <property type="match status" value="3"/>
</dbReference>
<dbReference type="GO" id="GO:0005737">
    <property type="term" value="C:cytoplasm"/>
    <property type="evidence" value="ECO:0007669"/>
    <property type="project" value="UniProtKB-SubCell"/>
</dbReference>
<evidence type="ECO:0000256" key="1">
    <source>
        <dbReference type="ARBA" id="ARBA00004251"/>
    </source>
</evidence>
<evidence type="ECO:0000256" key="11">
    <source>
        <dbReference type="ARBA" id="ARBA00022989"/>
    </source>
</evidence>
<dbReference type="OrthoDB" id="9045962at2759"/>
<evidence type="ECO:0000256" key="8">
    <source>
        <dbReference type="ARBA" id="ARBA00022737"/>
    </source>
</evidence>
<feature type="region of interest" description="Disordered" evidence="15">
    <location>
        <begin position="850"/>
        <end position="876"/>
    </location>
</feature>
<dbReference type="KEGG" id="bspl:114859124"/>
<evidence type="ECO:0000256" key="2">
    <source>
        <dbReference type="ARBA" id="ARBA00004496"/>
    </source>
</evidence>
<feature type="domain" description="Cadherin" evidence="18">
    <location>
        <begin position="268"/>
        <end position="387"/>
    </location>
</feature>
<proteinExistence type="predicted"/>
<evidence type="ECO:0000256" key="15">
    <source>
        <dbReference type="SAM" id="MobiDB-lite"/>
    </source>
</evidence>
<keyword evidence="11 16" id="KW-1133">Transmembrane helix</keyword>
<keyword evidence="10" id="KW-0130">Cell adhesion</keyword>
<dbReference type="GO" id="GO:0034332">
    <property type="term" value="P:adherens junction organization"/>
    <property type="evidence" value="ECO:0007669"/>
    <property type="project" value="TreeGrafter"/>
</dbReference>
<evidence type="ECO:0000313" key="20">
    <source>
        <dbReference type="RefSeq" id="XP_029012876.1"/>
    </source>
</evidence>
<dbReference type="GO" id="GO:0045296">
    <property type="term" value="F:cadherin binding"/>
    <property type="evidence" value="ECO:0007669"/>
    <property type="project" value="TreeGrafter"/>
</dbReference>
<evidence type="ECO:0000256" key="9">
    <source>
        <dbReference type="ARBA" id="ARBA00022837"/>
    </source>
</evidence>
<evidence type="ECO:0000256" key="10">
    <source>
        <dbReference type="ARBA" id="ARBA00022889"/>
    </source>
</evidence>
<keyword evidence="13" id="KW-0325">Glycoprotein</keyword>
<keyword evidence="19" id="KW-1185">Reference proteome</keyword>
<dbReference type="GO" id="GO:0007043">
    <property type="term" value="P:cell-cell junction assembly"/>
    <property type="evidence" value="ECO:0007669"/>
    <property type="project" value="TreeGrafter"/>
</dbReference>
<dbReference type="GO" id="GO:0008013">
    <property type="term" value="F:beta-catenin binding"/>
    <property type="evidence" value="ECO:0007669"/>
    <property type="project" value="TreeGrafter"/>
</dbReference>
<dbReference type="RefSeq" id="XP_029012876.1">
    <property type="nucleotide sequence ID" value="XM_029157043.3"/>
</dbReference>
<accession>A0A6P7N0D5</accession>
<evidence type="ECO:0000256" key="12">
    <source>
        <dbReference type="ARBA" id="ARBA00023136"/>
    </source>
</evidence>
<dbReference type="SUPFAM" id="SSF49313">
    <property type="entry name" value="Cadherin-like"/>
    <property type="match status" value="5"/>
</dbReference>
<feature type="domain" description="Cadherin" evidence="18">
    <location>
        <begin position="507"/>
        <end position="595"/>
    </location>
</feature>
<evidence type="ECO:0000313" key="19">
    <source>
        <dbReference type="Proteomes" id="UP000515150"/>
    </source>
</evidence>
<evidence type="ECO:0000256" key="3">
    <source>
        <dbReference type="ARBA" id="ARBA00022475"/>
    </source>
</evidence>
<feature type="signal peptide" evidence="17">
    <location>
        <begin position="1"/>
        <end position="21"/>
    </location>
</feature>
<dbReference type="GO" id="GO:0016342">
    <property type="term" value="C:catenin complex"/>
    <property type="evidence" value="ECO:0007669"/>
    <property type="project" value="TreeGrafter"/>
</dbReference>
<protein>
    <submittedName>
        <fullName evidence="20">Cadherin-like protein 26 isoform X1</fullName>
    </submittedName>
</protein>
<dbReference type="GO" id="GO:0007156">
    <property type="term" value="P:homophilic cell adhesion via plasma membrane adhesion molecules"/>
    <property type="evidence" value="ECO:0007669"/>
    <property type="project" value="InterPro"/>
</dbReference>
<dbReference type="PANTHER" id="PTHR24027">
    <property type="entry name" value="CADHERIN-23"/>
    <property type="match status" value="1"/>
</dbReference>
<evidence type="ECO:0000256" key="13">
    <source>
        <dbReference type="ARBA" id="ARBA00023180"/>
    </source>
</evidence>
<feature type="domain" description="Cadherin" evidence="18">
    <location>
        <begin position="63"/>
        <end position="137"/>
    </location>
</feature>
<dbReference type="FunFam" id="2.60.40.60:FF:000158">
    <property type="entry name" value="Dachsous cadherin-related 1"/>
    <property type="match status" value="1"/>
</dbReference>
<evidence type="ECO:0000256" key="6">
    <source>
        <dbReference type="ARBA" id="ARBA00022723"/>
    </source>
</evidence>
<feature type="domain" description="Cadherin" evidence="18">
    <location>
        <begin position="388"/>
        <end position="495"/>
    </location>
</feature>
<keyword evidence="9 14" id="KW-0106">Calcium</keyword>
<dbReference type="Proteomes" id="UP000515150">
    <property type="component" value="Chromosome 7"/>
</dbReference>
<dbReference type="PANTHER" id="PTHR24027:SF433">
    <property type="entry name" value="CADHERIN 27-RELATED"/>
    <property type="match status" value="1"/>
</dbReference>
<dbReference type="InterPro" id="IPR039808">
    <property type="entry name" value="Cadherin"/>
</dbReference>
<feature type="transmembrane region" description="Helical" evidence="16">
    <location>
        <begin position="604"/>
        <end position="628"/>
    </location>
</feature>
<dbReference type="InterPro" id="IPR015919">
    <property type="entry name" value="Cadherin-like_sf"/>
</dbReference>
<dbReference type="SMART" id="SM00112">
    <property type="entry name" value="CA"/>
    <property type="match status" value="5"/>
</dbReference>
<dbReference type="Gene3D" id="2.60.40.60">
    <property type="entry name" value="Cadherins"/>
    <property type="match status" value="5"/>
</dbReference>
<keyword evidence="3" id="KW-1003">Cell membrane</keyword>
<keyword evidence="8" id="KW-0677">Repeat</keyword>
<keyword evidence="6" id="KW-0479">Metal-binding</keyword>
<sequence>MGNIQLSLFMMLCFGSNSSSSQMSQILQRHKRNWIIDSFFINESYNGPFPYSLGRIHIEKNFILFQIEGQGVNDEPKGIVRINEYTGELTVYGPVDHEKFKSLKLKFLARNKASGLVDTRLSIEITIIDENDNAPKFDMEIYQITIEESTTQGTDVITIKATDEDDSERNHKFDLRIVSITPKPQDLEFYLTQAPGSQFGRISFKGCLDHETAEKYTIIVEAKDRGLIQLSSSCTVIINIKDGNNHLPLITKQTGPATVKEGQENVLVKRLQVTDGDTKGTEAWRARFQIQGDANDDFNITTDADTNEGLLYVKKQLNFELGRVRNVSVAVENEIPFHSCKVESRNAIGLWGVSITSSSTGASGGRVRPATSTVTVTVEDVNEPPVFDQPNKVVHVLENAHPGQFLWKFTATDPDVASVNTVVYRKGRDPAGLVKVDRATGNITLVKAIDRESRYVKDNMYVASVCAVDNGKPPMTSTATLSVYVADENDNAPFLNASVVDMCRSDGASRATVTAVDLDGEPYGGPFTFRLLGDVEGKWKLDPEQGYSVRLVKENAVYSGRFELSLEVSDLQGKAAVHRLAVTVCSCLDAAQPNCRVRKPRGSAAGHAAAGTIILSIILFAGLLLLAFMVSCKKKSVKFDIEDSAQHLIKFNTEQLGTDCEVNVVVSDTYRENAQSIQTAAQVIMKQPQPPYSSTDREMCGVAQHDVTNTGNFVRQWVSGSETNVSFIRRHPSRWSMGASPASGARTRLERRPSARENMVGHKKYSHPAKYKDITALRHQACLRINKKLNLLQAAEAQRGDYAPRVYAEEGDAGTSDELDAISNPDSSFNLDFNEDSDVMFHKLASMCMPSQTTASSDSPPPTATSATIPVKGHKT</sequence>
<dbReference type="InterPro" id="IPR002126">
    <property type="entry name" value="Cadherin-like_dom"/>
</dbReference>
<dbReference type="InParanoid" id="A0A6P7N0D5"/>
<evidence type="ECO:0000256" key="7">
    <source>
        <dbReference type="ARBA" id="ARBA00022729"/>
    </source>
</evidence>
<feature type="domain" description="Cadherin" evidence="18">
    <location>
        <begin position="138"/>
        <end position="250"/>
    </location>
</feature>
<evidence type="ECO:0000259" key="18">
    <source>
        <dbReference type="PROSITE" id="PS50268"/>
    </source>
</evidence>
<keyword evidence="7 17" id="KW-0732">Signal</keyword>
<dbReference type="GO" id="GO:0016477">
    <property type="term" value="P:cell migration"/>
    <property type="evidence" value="ECO:0007669"/>
    <property type="project" value="TreeGrafter"/>
</dbReference>
<reference evidence="20" key="1">
    <citation type="submission" date="2025-08" db="UniProtKB">
        <authorList>
            <consortium name="RefSeq"/>
        </authorList>
    </citation>
    <scope>IDENTIFICATION</scope>
</reference>
<evidence type="ECO:0000256" key="14">
    <source>
        <dbReference type="PROSITE-ProRule" id="PRU00043"/>
    </source>
</evidence>
<feature type="region of interest" description="Disordered" evidence="15">
    <location>
        <begin position="736"/>
        <end position="764"/>
    </location>
</feature>
<dbReference type="Pfam" id="PF00028">
    <property type="entry name" value="Cadherin"/>
    <property type="match status" value="2"/>
</dbReference>
<dbReference type="GO" id="GO:0005912">
    <property type="term" value="C:adherens junction"/>
    <property type="evidence" value="ECO:0007669"/>
    <property type="project" value="TreeGrafter"/>
</dbReference>
<dbReference type="FunFam" id="2.60.40.60:FF:000019">
    <property type="entry name" value="Cadherin 2"/>
    <property type="match status" value="1"/>
</dbReference>
<dbReference type="GO" id="GO:0044331">
    <property type="term" value="P:cell-cell adhesion mediated by cadherin"/>
    <property type="evidence" value="ECO:0007669"/>
    <property type="project" value="TreeGrafter"/>
</dbReference>
<dbReference type="PROSITE" id="PS00232">
    <property type="entry name" value="CADHERIN_1"/>
    <property type="match status" value="2"/>
</dbReference>